<organism evidence="3 4">
    <name type="scientific">Theileria equi strain WA</name>
    <dbReference type="NCBI Taxonomy" id="1537102"/>
    <lineage>
        <taxon>Eukaryota</taxon>
        <taxon>Sar</taxon>
        <taxon>Alveolata</taxon>
        <taxon>Apicomplexa</taxon>
        <taxon>Aconoidasida</taxon>
        <taxon>Piroplasmida</taxon>
        <taxon>Theileriidae</taxon>
        <taxon>Theileria</taxon>
    </lineage>
</organism>
<dbReference type="Pfam" id="PF07529">
    <property type="entry name" value="HSA"/>
    <property type="match status" value="1"/>
</dbReference>
<feature type="domain" description="HSA" evidence="2">
    <location>
        <begin position="53"/>
        <end position="126"/>
    </location>
</feature>
<dbReference type="Proteomes" id="UP000031512">
    <property type="component" value="Chromosome 1"/>
</dbReference>
<evidence type="ECO:0000313" key="3">
    <source>
        <dbReference type="EMBL" id="AFZ79409.1"/>
    </source>
</evidence>
<dbReference type="GeneID" id="15807177"/>
<dbReference type="VEuPathDB" id="PiroplasmaDB:BEWA_022570"/>
<dbReference type="AlphaFoldDB" id="L0AX07"/>
<protein>
    <recommendedName>
        <fullName evidence="2">HSA domain-containing protein</fullName>
    </recommendedName>
</protein>
<dbReference type="EMBL" id="CP001669">
    <property type="protein sequence ID" value="AFZ79409.1"/>
    <property type="molecule type" value="Genomic_DNA"/>
</dbReference>
<evidence type="ECO:0000313" key="4">
    <source>
        <dbReference type="Proteomes" id="UP000031512"/>
    </source>
</evidence>
<proteinExistence type="predicted"/>
<dbReference type="InterPro" id="IPR014012">
    <property type="entry name" value="HSA_dom"/>
</dbReference>
<evidence type="ECO:0000259" key="2">
    <source>
        <dbReference type="PROSITE" id="PS51204"/>
    </source>
</evidence>
<accession>L0AX07</accession>
<dbReference type="eggNOG" id="ENOG502RSYV">
    <property type="taxonomic scope" value="Eukaryota"/>
</dbReference>
<feature type="region of interest" description="Disordered" evidence="1">
    <location>
        <begin position="1"/>
        <end position="29"/>
    </location>
</feature>
<keyword evidence="4" id="KW-1185">Reference proteome</keyword>
<evidence type="ECO:0000256" key="1">
    <source>
        <dbReference type="SAM" id="MobiDB-lite"/>
    </source>
</evidence>
<reference evidence="3 4" key="1">
    <citation type="journal article" date="2012" name="BMC Genomics">
        <title>Comparative genomic analysis and phylogenetic position of Theileria equi.</title>
        <authorList>
            <person name="Kappmeyer L.S."/>
            <person name="Thiagarajan M."/>
            <person name="Herndon D.R."/>
            <person name="Ramsay J.D."/>
            <person name="Caler E."/>
            <person name="Djikeng A."/>
            <person name="Gillespie J.J."/>
            <person name="Lau A.O."/>
            <person name="Roalson E.H."/>
            <person name="Silva J.C."/>
            <person name="Silva M.G."/>
            <person name="Suarez C.E."/>
            <person name="Ueti M.W."/>
            <person name="Nene V.M."/>
            <person name="Mealey R.H."/>
            <person name="Knowles D.P."/>
            <person name="Brayton K.A."/>
        </authorList>
    </citation>
    <scope>NUCLEOTIDE SEQUENCE [LARGE SCALE GENOMIC DNA]</scope>
    <source>
        <strain evidence="3 4">WA</strain>
    </source>
</reference>
<name>L0AX07_THEEQ</name>
<dbReference type="OrthoDB" id="372624at2759"/>
<dbReference type="PROSITE" id="PS51204">
    <property type="entry name" value="HSA"/>
    <property type="match status" value="1"/>
</dbReference>
<dbReference type="RefSeq" id="XP_004829075.1">
    <property type="nucleotide sequence ID" value="XM_004829018.1"/>
</dbReference>
<dbReference type="STRING" id="1537102.L0AX07"/>
<dbReference type="KEGG" id="beq:BEWA_022570"/>
<feature type="region of interest" description="Disordered" evidence="1">
    <location>
        <begin position="699"/>
        <end position="722"/>
    </location>
</feature>
<gene>
    <name evidence="3" type="ORF">BEWA_022570</name>
</gene>
<sequence length="802" mass="92176">MISDNLIDAPSTSFYPNAPPSPFNSKPEKKRLKMSEFEMWRYAYSLVKNGYSILAPEPSQRSRSYRDLILQEMNWMAIDYYQERRWKTHVAKELSGSINKAIRDKRKLKRDWPARLCSYHVTKFWSNLQASSQITDGLRDYCSRLVKNTGVPDLSLEFMEDVPNEEADLLAVTVPLCKNISTNVVKVSKNEVMNTTVTHLLGLGAELYPQIYRPPDDDLDVFTLPALQPKHEHDYNTLMLLIHTLKGNNSPMIPKHEQLNVYANVSRTFPPQTSFGSMLPIRRIPRDDIDPFCLSVNYRDFIETPPAQPANTQKLVLKWDEVVPNENDFELLDSWMLRDCCWPLISIALNLRSSSGGLLRREFHPQTCEAVFSKLSRTPRGLINSSRKLLGPKQSKTILSVIDPPPKPKLFRPIIPIVESLHDMCGQDKKGLKDSGCKLLFGDLVDKNYKGDCRVFSYNVVGTKSSKSDGNIFSKLRLYSESKTEKKRIVLREVATDKVDAALLVPTCVRHEVYISNEHDEVDYNSIKELCAINGSRESLMKKLGYSEWSNRIRRQLRIGFWGIPTKMFVYSLFYSGRVRKDFRVRRVALSISKLAPSNHLLYTKIFEPDINSVLGKSRAWDKQRSKSFDSQTDSYSSELMQGYMTELHSAPTEETNISQVIAAYTKVALGKGHLASQGTFSDVKILNFNSAPCTVASQSENKRKAQPIDVTPKQQRPRQYEQVDKGEIPMQFRARPMESPQVMRRPPPVQMYNVPPQVMNNKIIYNQMPMGSPPQLPIQQHWPTEEEMYHYRFNDNTRQHR</sequence>